<sequence>MSRRGPALLRTKSHFHSHPSPAPVTKENYEVSAYGDLSIGDLNDYWVVEVVDDLSLGRAKPSQAVRSLRSRIRFRHKNQGCYLFASTALLPQRGWKQVEADLGGGFDRVPELVEKTAEIRTAIRGKAEKRRALDLENSADFRVIHGAAAEALHQKVNVQPRSNFRFEQPKIGGVE</sequence>
<evidence type="ECO:0000313" key="4">
    <source>
        <dbReference type="EMBL" id="CAD6947403.1"/>
    </source>
</evidence>
<dbReference type="EMBL" id="CAJHJG010005080">
    <property type="protein sequence ID" value="CAD6947403.1"/>
    <property type="molecule type" value="Genomic_DNA"/>
</dbReference>
<reference evidence="5" key="2">
    <citation type="journal article" date="2019" name="IMA Fungus">
        <title>Genome sequencing and comparison of five Tilletia species to identify candidate genes for the detection of regulated species infecting wheat.</title>
        <authorList>
            <person name="Nguyen H.D.T."/>
            <person name="Sultana T."/>
            <person name="Kesanakurti P."/>
            <person name="Hambleton S."/>
        </authorList>
    </citation>
    <scope>NUCLEOTIDE SEQUENCE</scope>
    <source>
        <strain evidence="5">DAOMC 238032</strain>
    </source>
</reference>
<reference evidence="4" key="3">
    <citation type="submission" date="2020-10" db="EMBL/GenBank/DDBJ databases">
        <authorList>
            <person name="Sedaghatjoo S."/>
        </authorList>
    </citation>
    <scope>NUCLEOTIDE SEQUENCE</scope>
    <source>
        <strain evidence="4">AZH3</strain>
    </source>
</reference>
<dbReference type="InterPro" id="IPR027005">
    <property type="entry name" value="PMT-like"/>
</dbReference>
<protein>
    <recommendedName>
        <fullName evidence="3">MIR domain-containing protein</fullName>
    </recommendedName>
</protein>
<dbReference type="SUPFAM" id="SSF82109">
    <property type="entry name" value="MIR domain"/>
    <property type="match status" value="1"/>
</dbReference>
<organism evidence="5 6">
    <name type="scientific">Tilletia caries</name>
    <name type="common">wheat bunt fungus</name>
    <dbReference type="NCBI Taxonomy" id="13290"/>
    <lineage>
        <taxon>Eukaryota</taxon>
        <taxon>Fungi</taxon>
        <taxon>Dikarya</taxon>
        <taxon>Basidiomycota</taxon>
        <taxon>Ustilaginomycotina</taxon>
        <taxon>Exobasidiomycetes</taxon>
        <taxon>Tilletiales</taxon>
        <taxon>Tilletiaceae</taxon>
        <taxon>Tilletia</taxon>
    </lineage>
</organism>
<gene>
    <name evidence="5" type="ORF">A4X03_0g523</name>
    <name evidence="4" type="ORF">JKIAZH3_G3793</name>
</gene>
<dbReference type="InterPro" id="IPR016093">
    <property type="entry name" value="MIR_motif"/>
</dbReference>
<evidence type="ECO:0000313" key="7">
    <source>
        <dbReference type="Proteomes" id="UP000836402"/>
    </source>
</evidence>
<evidence type="ECO:0000259" key="3">
    <source>
        <dbReference type="Pfam" id="PF02815"/>
    </source>
</evidence>
<keyword evidence="1" id="KW-0677">Repeat</keyword>
<evidence type="ECO:0000313" key="5">
    <source>
        <dbReference type="EMBL" id="KAE8265049.1"/>
    </source>
</evidence>
<keyword evidence="7" id="KW-1185">Reference proteome</keyword>
<evidence type="ECO:0000256" key="2">
    <source>
        <dbReference type="SAM" id="MobiDB-lite"/>
    </source>
</evidence>
<comment type="caution">
    <text evidence="5">The sequence shown here is derived from an EMBL/GenBank/DDBJ whole genome shotgun (WGS) entry which is preliminary data.</text>
</comment>
<accession>A0A177UDZ7</accession>
<dbReference type="PANTHER" id="PTHR10050:SF46">
    <property type="entry name" value="PROTEIN O-MANNOSYL-TRANSFERASE 2"/>
    <property type="match status" value="1"/>
</dbReference>
<dbReference type="Gene3D" id="6.10.250.1940">
    <property type="match status" value="1"/>
</dbReference>
<name>A0A177UDZ7_9BASI</name>
<dbReference type="PANTHER" id="PTHR10050">
    <property type="entry name" value="DOLICHYL-PHOSPHATE-MANNOSE--PROTEIN MANNOSYLTRANSFERASE"/>
    <property type="match status" value="1"/>
</dbReference>
<dbReference type="Pfam" id="PF02815">
    <property type="entry name" value="MIR"/>
    <property type="match status" value="1"/>
</dbReference>
<evidence type="ECO:0000313" key="6">
    <source>
        <dbReference type="Proteomes" id="UP000077671"/>
    </source>
</evidence>
<evidence type="ECO:0000256" key="1">
    <source>
        <dbReference type="ARBA" id="ARBA00022737"/>
    </source>
</evidence>
<proteinExistence type="predicted"/>
<dbReference type="EMBL" id="LWDD02000032">
    <property type="protein sequence ID" value="KAE8265049.1"/>
    <property type="molecule type" value="Genomic_DNA"/>
</dbReference>
<dbReference type="AlphaFoldDB" id="A0A177UDZ7"/>
<dbReference type="Proteomes" id="UP000077671">
    <property type="component" value="Unassembled WGS sequence"/>
</dbReference>
<feature type="region of interest" description="Disordered" evidence="2">
    <location>
        <begin position="1"/>
        <end position="24"/>
    </location>
</feature>
<dbReference type="GO" id="GO:0005783">
    <property type="term" value="C:endoplasmic reticulum"/>
    <property type="evidence" value="ECO:0007669"/>
    <property type="project" value="TreeGrafter"/>
</dbReference>
<dbReference type="InterPro" id="IPR036300">
    <property type="entry name" value="MIR_dom_sf"/>
</dbReference>
<dbReference type="Proteomes" id="UP000836402">
    <property type="component" value="Unassembled WGS sequence"/>
</dbReference>
<dbReference type="Gene3D" id="2.80.10.50">
    <property type="match status" value="1"/>
</dbReference>
<feature type="domain" description="MIR" evidence="3">
    <location>
        <begin position="9"/>
        <end position="99"/>
    </location>
</feature>
<dbReference type="GO" id="GO:0004169">
    <property type="term" value="F:dolichyl-phosphate-mannose-protein mannosyltransferase activity"/>
    <property type="evidence" value="ECO:0007669"/>
    <property type="project" value="TreeGrafter"/>
</dbReference>
<reference evidence="5" key="1">
    <citation type="submission" date="2016-04" db="EMBL/GenBank/DDBJ databases">
        <authorList>
            <person name="Nguyen H.D."/>
            <person name="Kesanakurti P."/>
            <person name="Cullis J."/>
            <person name="Levesque C.A."/>
            <person name="Hambleton S."/>
        </authorList>
    </citation>
    <scope>NUCLEOTIDE SEQUENCE</scope>
    <source>
        <strain evidence="5">DAOMC 238032</strain>
    </source>
</reference>